<reference evidence="1 2" key="1">
    <citation type="submission" date="2019-07" db="EMBL/GenBank/DDBJ databases">
        <title>Microlunatus dokdonensis sp. nov. isolated from the rhizospheric soil of the wild plant Elymus tsukushiensis.</title>
        <authorList>
            <person name="Ghim S.-Y."/>
            <person name="Hwang Y.-J."/>
            <person name="Son J.-S."/>
            <person name="Shin J.-H."/>
        </authorList>
    </citation>
    <scope>NUCLEOTIDE SEQUENCE [LARGE SCALE GENOMIC DNA]</scope>
    <source>
        <strain evidence="1 2">KUDC0627</strain>
    </source>
</reference>
<dbReference type="RefSeq" id="WP_143985800.1">
    <property type="nucleotide sequence ID" value="NZ_CP041692.1"/>
</dbReference>
<dbReference type="EMBL" id="CP041692">
    <property type="protein sequence ID" value="QDP95834.1"/>
    <property type="molecule type" value="Genomic_DNA"/>
</dbReference>
<dbReference type="SUPFAM" id="SSF51905">
    <property type="entry name" value="FAD/NAD(P)-binding domain"/>
    <property type="match status" value="1"/>
</dbReference>
<dbReference type="InterPro" id="IPR036188">
    <property type="entry name" value="FAD/NAD-bd_sf"/>
</dbReference>
<name>A0A516PXC6_9ACTN</name>
<dbReference type="OrthoDB" id="9774675at2"/>
<dbReference type="Pfam" id="PF13450">
    <property type="entry name" value="NAD_binding_8"/>
    <property type="match status" value="1"/>
</dbReference>
<gene>
    <name evidence="1" type="ORF">FOE78_07905</name>
</gene>
<keyword evidence="2" id="KW-1185">Reference proteome</keyword>
<protein>
    <submittedName>
        <fullName evidence="1">NAD(P)/FAD-dependent oxidoreductase</fullName>
    </submittedName>
</protein>
<dbReference type="AlphaFoldDB" id="A0A516PXC6"/>
<evidence type="ECO:0000313" key="2">
    <source>
        <dbReference type="Proteomes" id="UP000319263"/>
    </source>
</evidence>
<dbReference type="Proteomes" id="UP000319263">
    <property type="component" value="Chromosome"/>
</dbReference>
<dbReference type="PANTHER" id="PTHR10668:SF103">
    <property type="entry name" value="PYRIDINE NUCLEOTIDE-DISULFIDE OXIDOREDUCTASE DOMAIN-CONTAINING PROTEIN 2"/>
    <property type="match status" value="1"/>
</dbReference>
<sequence length="508" mass="54470">MTDADVVIIGGGHNGLVAASYLARAGRSVVVLEARGQLGGAVAGERTFPGVDARLSRFSYLVSLLPDKIISDLDLDLELRSRTVGSYTPVGDHGLLVERPEGDATRASFAEITGNEREYGAWQRFHADLERFASVVAPTLTEPLPQVGEIRRRVGDELMDALTARPIGDLVTDRFAHDVVRGTVLTDALIGTEADVHDQSLVQNRCFVYHVIGRGTGEWRVPVGGMGAVADALVGSASAAGAELITEVAVTELSREVDHWRAVTADGRSWQAPVVLANCARWTLDRLLGKATAKPAGNQIKINMVLQRLPTLRSGLDPKIAFAGTLHVHQSYRELRAAHQRAMSGQLPAPFPCEVYCHSLTDSSILGPELVKKGWHTLTLFGLHAPANLFDEPGRSIAVEWAVKASIKGFLAEPLYDCIATDANGDPCFELMTPLDIEAELGMPGGHIFHGDLSWPWRDDDQEAETPAERWGVATEHPGLLLCGSSSRRGGAVSGLGGHSAAMAVLDS</sequence>
<organism evidence="1 2">
    <name type="scientific">Microlunatus elymi</name>
    <dbReference type="NCBI Taxonomy" id="2596828"/>
    <lineage>
        <taxon>Bacteria</taxon>
        <taxon>Bacillati</taxon>
        <taxon>Actinomycetota</taxon>
        <taxon>Actinomycetes</taxon>
        <taxon>Propionibacteriales</taxon>
        <taxon>Propionibacteriaceae</taxon>
        <taxon>Microlunatus</taxon>
    </lineage>
</organism>
<dbReference type="PANTHER" id="PTHR10668">
    <property type="entry name" value="PHYTOENE DEHYDROGENASE"/>
    <property type="match status" value="1"/>
</dbReference>
<proteinExistence type="predicted"/>
<dbReference type="GO" id="GO:0005829">
    <property type="term" value="C:cytosol"/>
    <property type="evidence" value="ECO:0007669"/>
    <property type="project" value="TreeGrafter"/>
</dbReference>
<evidence type="ECO:0000313" key="1">
    <source>
        <dbReference type="EMBL" id="QDP95834.1"/>
    </source>
</evidence>
<accession>A0A516PXC6</accession>
<dbReference type="KEGG" id="mik:FOE78_07905"/>
<dbReference type="Gene3D" id="3.50.50.60">
    <property type="entry name" value="FAD/NAD(P)-binding domain"/>
    <property type="match status" value="2"/>
</dbReference>